<protein>
    <submittedName>
        <fullName evidence="2">Retrovirus-related Pol polyprotein from type-1 retrotransposable element R2</fullName>
    </submittedName>
</protein>
<dbReference type="SUPFAM" id="SSF56672">
    <property type="entry name" value="DNA/RNA polymerases"/>
    <property type="match status" value="2"/>
</dbReference>
<dbReference type="Pfam" id="PF00078">
    <property type="entry name" value="RVT_1"/>
    <property type="match status" value="2"/>
</dbReference>
<dbReference type="Gene3D" id="3.30.70.270">
    <property type="match status" value="2"/>
</dbReference>
<dbReference type="EMBL" id="LSMT01000015">
    <property type="protein sequence ID" value="PFX33106.1"/>
    <property type="molecule type" value="Genomic_DNA"/>
</dbReference>
<dbReference type="PANTHER" id="PTHR35450:SF2">
    <property type="entry name" value="REVERSE TRANSCRIPTASE DOMAIN-CONTAINING PROTEIN"/>
    <property type="match status" value="1"/>
</dbReference>
<dbReference type="InterPro" id="IPR000477">
    <property type="entry name" value="RT_dom"/>
</dbReference>
<keyword evidence="3" id="KW-1185">Reference proteome</keyword>
<gene>
    <name evidence="2" type="primary">2</name>
    <name evidence="2" type="ORF">AWC38_SpisGene2036</name>
</gene>
<feature type="domain" description="Reverse transcriptase" evidence="1">
    <location>
        <begin position="1"/>
        <end position="312"/>
    </location>
</feature>
<name>A0A2B4SUU5_STYPI</name>
<feature type="domain" description="Reverse transcriptase" evidence="1">
    <location>
        <begin position="537"/>
        <end position="803"/>
    </location>
</feature>
<dbReference type="AlphaFoldDB" id="A0A2B4SUU5"/>
<dbReference type="PANTHER" id="PTHR35450">
    <property type="entry name" value="REVERSE TRANSCRIPTASE DOMAIN-CONTAINING PROTEIN"/>
    <property type="match status" value="1"/>
</dbReference>
<dbReference type="InterPro" id="IPR043502">
    <property type="entry name" value="DNA/RNA_pol_sf"/>
</dbReference>
<proteinExistence type="predicted"/>
<evidence type="ECO:0000313" key="2">
    <source>
        <dbReference type="EMBL" id="PFX33106.1"/>
    </source>
</evidence>
<dbReference type="Proteomes" id="UP000225706">
    <property type="component" value="Unassembled WGS sequence"/>
</dbReference>
<organism evidence="2 3">
    <name type="scientific">Stylophora pistillata</name>
    <name type="common">Smooth cauliflower coral</name>
    <dbReference type="NCBI Taxonomy" id="50429"/>
    <lineage>
        <taxon>Eukaryota</taxon>
        <taxon>Metazoa</taxon>
        <taxon>Cnidaria</taxon>
        <taxon>Anthozoa</taxon>
        <taxon>Hexacorallia</taxon>
        <taxon>Scleractinia</taxon>
        <taxon>Astrocoeniina</taxon>
        <taxon>Pocilloporidae</taxon>
        <taxon>Stylophora</taxon>
    </lineage>
</organism>
<dbReference type="CDD" id="cd01650">
    <property type="entry name" value="RT_nLTR_like"/>
    <property type="match status" value="1"/>
</dbReference>
<sequence>MMDERQDRLTYQRVGKNINPDSNTNTFENIEEASRFWQSLLETRGSGNEKTEWLLEMKEAIAEQVLTTVEREWNLETPLAVKTLLKKRNFSAPGPDRLTPLDKHLSDYNLMEGEQRGAKSGCSGTTDNLMIDRMVTQDCLRGKRNLSMTCVDVRKAYDSVDHNWLIEMMEVHRVPAWIGKVIKHLSASWNTKIVATTKQGSETSTIIRFHKGLPQGDALFSELFRLCLNPVAWILNATEGYRLSKPLSTRITHLLYVDDLKVFAASETKLNQVLRSTCTAMQDMGLHWNPKKCSAIHVRRGKQVQDAKDVKLNETSLIEKSSQMFDLVHIDPGNYENREIDTRTKEKPTKKDSENINIALNEIINQHNVSPTEDPFIYLWMVNCALCSATAAFLPLKRWKRSTVQDARQVYAKFTEMMDHRQDRLTYQRVGKNINPDSNTNTFENIEEASRFWQSLWETRGSGNEKTEWLLEMKEAVAEQVPTTVEREWNLETPLAVKTLLKKRNFSAPSPDRLVNGKWWKCASSLHEGVTRAFESISKYNEYFPLWFSEGKTRLTPKPGDFSSENQRPITCLNNINKWFTSCLQTPLDKHLNDYDLMEGEQRGAKSGCSGTTDNLMIDRMVTQDCHRGKRNLSMAWVDVRKAYDSVDHNWLIEMMEVHRVPAWIGKVIKHLSASWNTKIVATTKQGSETSTTIRFHKGLPQGDALCPRLFTLCLNPVAWLLNATEGYRLSKPLSARITHLLYVDDLKVFAASETKLNQVLRSTCTAMQDMGLHWNPKKCSAIHVRRGKQVQDAKDVKLNETILLQNKVEIRMEPGEVLAGQSSASLNMRPLFHSNGQSALFFFAFFSGAFDNLYL</sequence>
<comment type="caution">
    <text evidence="2">The sequence shown here is derived from an EMBL/GenBank/DDBJ whole genome shotgun (WGS) entry which is preliminary data.</text>
</comment>
<accession>A0A2B4SUU5</accession>
<evidence type="ECO:0000259" key="1">
    <source>
        <dbReference type="PROSITE" id="PS50878"/>
    </source>
</evidence>
<dbReference type="InterPro" id="IPR043128">
    <property type="entry name" value="Rev_trsase/Diguanyl_cyclase"/>
</dbReference>
<dbReference type="PROSITE" id="PS50878">
    <property type="entry name" value="RT_POL"/>
    <property type="match status" value="2"/>
</dbReference>
<evidence type="ECO:0000313" key="3">
    <source>
        <dbReference type="Proteomes" id="UP000225706"/>
    </source>
</evidence>
<reference evidence="3" key="1">
    <citation type="journal article" date="2017" name="bioRxiv">
        <title>Comparative analysis of the genomes of Stylophora pistillata and Acropora digitifera provides evidence for extensive differences between species of corals.</title>
        <authorList>
            <person name="Voolstra C.R."/>
            <person name="Li Y."/>
            <person name="Liew Y.J."/>
            <person name="Baumgarten S."/>
            <person name="Zoccola D."/>
            <person name="Flot J.-F."/>
            <person name="Tambutte S."/>
            <person name="Allemand D."/>
            <person name="Aranda M."/>
        </authorList>
    </citation>
    <scope>NUCLEOTIDE SEQUENCE [LARGE SCALE GENOMIC DNA]</scope>
</reference>